<dbReference type="Proteomes" id="UP000178885">
    <property type="component" value="Unassembled WGS sequence"/>
</dbReference>
<sequence>MLNPATRRFDAEWTLSELLAAAPRAVLQEALAALGGASLLETDGRTVLGPDPTAKARRMPLGSEIEPLGYLAADTGDAPTLRAVAALVQLALRAEQRYRMAAALHQEAVHADYQALQEKHAALQESEARYKALAERLQERVQEQVKVIETAQRQLYQAEKLASVGQLAAGVAHEINTPIGFIKSNLTTAQSYLDQISGYRHALKADARSAWNTLALDEVLADFAALLRESHDGATRIARIVADLKGFSRVDNPEQEIADVNEILRGVCQVAASQVRERAEVVLELSPLPSLRCHAARLGQTFLNLLLNAAQAMERRGAIRIATEHRDGLIRIRFADDGKGIPPDVLPRVFDPFFTTKDVGQGTGLGLTVCSDVVKMHGGRIGVESAPGRGATFTIELPVRS</sequence>
<evidence type="ECO:0000256" key="4">
    <source>
        <dbReference type="SAM" id="Coils"/>
    </source>
</evidence>
<comment type="caution">
    <text evidence="6">The sequence shown here is derived from an EMBL/GenBank/DDBJ whole genome shotgun (WGS) entry which is preliminary data.</text>
</comment>
<dbReference type="SUPFAM" id="SSF55874">
    <property type="entry name" value="ATPase domain of HSP90 chaperone/DNA topoisomerase II/histidine kinase"/>
    <property type="match status" value="1"/>
</dbReference>
<reference evidence="6 7" key="1">
    <citation type="journal article" date="2016" name="Nat. Commun.">
        <title>Thousands of microbial genomes shed light on interconnected biogeochemical processes in an aquifer system.</title>
        <authorList>
            <person name="Anantharaman K."/>
            <person name="Brown C.T."/>
            <person name="Hug L.A."/>
            <person name="Sharon I."/>
            <person name="Castelle C.J."/>
            <person name="Probst A.J."/>
            <person name="Thomas B.C."/>
            <person name="Singh A."/>
            <person name="Wilkins M.J."/>
            <person name="Karaoz U."/>
            <person name="Brodie E.L."/>
            <person name="Williams K.H."/>
            <person name="Hubbard S.S."/>
            <person name="Banfield J.F."/>
        </authorList>
    </citation>
    <scope>NUCLEOTIDE SEQUENCE [LARGE SCALE GENOMIC DNA]</scope>
</reference>
<evidence type="ECO:0000256" key="3">
    <source>
        <dbReference type="ARBA" id="ARBA00022553"/>
    </source>
</evidence>
<organism evidence="6 7">
    <name type="scientific">Candidatus Muproteobacteria bacterium RBG_16_65_34</name>
    <dbReference type="NCBI Taxonomy" id="1817760"/>
    <lineage>
        <taxon>Bacteria</taxon>
        <taxon>Pseudomonadati</taxon>
        <taxon>Pseudomonadota</taxon>
        <taxon>Candidatus Muproteobacteria</taxon>
    </lineage>
</organism>
<dbReference type="InterPro" id="IPR036890">
    <property type="entry name" value="HATPase_C_sf"/>
</dbReference>
<protein>
    <recommendedName>
        <fullName evidence="2">histidine kinase</fullName>
        <ecNumber evidence="2">2.7.13.3</ecNumber>
    </recommendedName>
</protein>
<dbReference type="STRING" id="1817760.A2151_06515"/>
<dbReference type="Pfam" id="PF02518">
    <property type="entry name" value="HATPase_c"/>
    <property type="match status" value="1"/>
</dbReference>
<dbReference type="PRINTS" id="PR00344">
    <property type="entry name" value="BCTRLSENSOR"/>
</dbReference>
<dbReference type="PROSITE" id="PS50109">
    <property type="entry name" value="HIS_KIN"/>
    <property type="match status" value="1"/>
</dbReference>
<dbReference type="GO" id="GO:0000155">
    <property type="term" value="F:phosphorelay sensor kinase activity"/>
    <property type="evidence" value="ECO:0007669"/>
    <property type="project" value="InterPro"/>
</dbReference>
<feature type="coiled-coil region" evidence="4">
    <location>
        <begin position="113"/>
        <end position="154"/>
    </location>
</feature>
<dbReference type="AlphaFoldDB" id="A0A1F6TKJ2"/>
<evidence type="ECO:0000259" key="5">
    <source>
        <dbReference type="PROSITE" id="PS50109"/>
    </source>
</evidence>
<dbReference type="CDD" id="cd00082">
    <property type="entry name" value="HisKA"/>
    <property type="match status" value="1"/>
</dbReference>
<dbReference type="Gene3D" id="1.10.287.130">
    <property type="match status" value="1"/>
</dbReference>
<dbReference type="SUPFAM" id="SSF47384">
    <property type="entry name" value="Homodimeric domain of signal transducing histidine kinase"/>
    <property type="match status" value="1"/>
</dbReference>
<dbReference type="SMART" id="SM00387">
    <property type="entry name" value="HATPase_c"/>
    <property type="match status" value="1"/>
</dbReference>
<evidence type="ECO:0000256" key="1">
    <source>
        <dbReference type="ARBA" id="ARBA00000085"/>
    </source>
</evidence>
<dbReference type="InterPro" id="IPR003594">
    <property type="entry name" value="HATPase_dom"/>
</dbReference>
<keyword evidence="4" id="KW-0175">Coiled coil</keyword>
<dbReference type="InterPro" id="IPR005467">
    <property type="entry name" value="His_kinase_dom"/>
</dbReference>
<gene>
    <name evidence="6" type="ORF">A2151_06515</name>
</gene>
<dbReference type="InterPro" id="IPR004358">
    <property type="entry name" value="Sig_transdc_His_kin-like_C"/>
</dbReference>
<dbReference type="InterPro" id="IPR036097">
    <property type="entry name" value="HisK_dim/P_sf"/>
</dbReference>
<proteinExistence type="predicted"/>
<dbReference type="Gene3D" id="3.30.565.10">
    <property type="entry name" value="Histidine kinase-like ATPase, C-terminal domain"/>
    <property type="match status" value="1"/>
</dbReference>
<evidence type="ECO:0000256" key="2">
    <source>
        <dbReference type="ARBA" id="ARBA00012438"/>
    </source>
</evidence>
<dbReference type="EMBL" id="MFSU01000100">
    <property type="protein sequence ID" value="OGI45609.1"/>
    <property type="molecule type" value="Genomic_DNA"/>
</dbReference>
<evidence type="ECO:0000313" key="6">
    <source>
        <dbReference type="EMBL" id="OGI45609.1"/>
    </source>
</evidence>
<accession>A0A1F6TKJ2</accession>
<dbReference type="InterPro" id="IPR003661">
    <property type="entry name" value="HisK_dim/P_dom"/>
</dbReference>
<name>A0A1F6TKJ2_9PROT</name>
<comment type="catalytic activity">
    <reaction evidence="1">
        <text>ATP + protein L-histidine = ADP + protein N-phospho-L-histidine.</text>
        <dbReference type="EC" id="2.7.13.3"/>
    </reaction>
</comment>
<feature type="domain" description="Histidine kinase" evidence="5">
    <location>
        <begin position="170"/>
        <end position="401"/>
    </location>
</feature>
<dbReference type="SMART" id="SM00388">
    <property type="entry name" value="HisKA"/>
    <property type="match status" value="1"/>
</dbReference>
<dbReference type="EC" id="2.7.13.3" evidence="2"/>
<evidence type="ECO:0000313" key="7">
    <source>
        <dbReference type="Proteomes" id="UP000178885"/>
    </source>
</evidence>
<dbReference type="PANTHER" id="PTHR43065">
    <property type="entry name" value="SENSOR HISTIDINE KINASE"/>
    <property type="match status" value="1"/>
</dbReference>
<keyword evidence="3" id="KW-0597">Phosphoprotein</keyword>
<dbReference type="PANTHER" id="PTHR43065:SF50">
    <property type="entry name" value="HISTIDINE KINASE"/>
    <property type="match status" value="1"/>
</dbReference>